<dbReference type="SUPFAM" id="SSF88946">
    <property type="entry name" value="Sigma2 domain of RNA polymerase sigma factors"/>
    <property type="match status" value="1"/>
</dbReference>
<feature type="region of interest" description="Disordered" evidence="5">
    <location>
        <begin position="1"/>
        <end position="23"/>
    </location>
</feature>
<dbReference type="GO" id="GO:0006352">
    <property type="term" value="P:DNA-templated transcription initiation"/>
    <property type="evidence" value="ECO:0007669"/>
    <property type="project" value="InterPro"/>
</dbReference>
<dbReference type="KEGG" id="ttc:FOKN1_0149"/>
<dbReference type="CDD" id="cd06171">
    <property type="entry name" value="Sigma70_r4"/>
    <property type="match status" value="1"/>
</dbReference>
<dbReference type="PANTHER" id="PTHR30603">
    <property type="entry name" value="RNA POLYMERASE SIGMA FACTOR RPO"/>
    <property type="match status" value="1"/>
</dbReference>
<dbReference type="NCBIfam" id="TIGR02937">
    <property type="entry name" value="sigma70-ECF"/>
    <property type="match status" value="1"/>
</dbReference>
<evidence type="ECO:0000313" key="7">
    <source>
        <dbReference type="EMBL" id="BAZ92554.1"/>
    </source>
</evidence>
<keyword evidence="7" id="KW-0240">DNA-directed RNA polymerase</keyword>
<feature type="compositionally biased region" description="Basic and acidic residues" evidence="5">
    <location>
        <begin position="13"/>
        <end position="23"/>
    </location>
</feature>
<dbReference type="InterPro" id="IPR000943">
    <property type="entry name" value="RNA_pol_sigma70"/>
</dbReference>
<keyword evidence="2" id="KW-0731">Sigma factor</keyword>
<evidence type="ECO:0000256" key="1">
    <source>
        <dbReference type="ARBA" id="ARBA00023015"/>
    </source>
</evidence>
<dbReference type="Pfam" id="PF00140">
    <property type="entry name" value="Sigma70_r1_2"/>
    <property type="match status" value="1"/>
</dbReference>
<dbReference type="GO" id="GO:0003677">
    <property type="term" value="F:DNA binding"/>
    <property type="evidence" value="ECO:0007669"/>
    <property type="project" value="UniProtKB-KW"/>
</dbReference>
<dbReference type="InterPro" id="IPR007627">
    <property type="entry name" value="RNA_pol_sigma70_r2"/>
</dbReference>
<gene>
    <name evidence="7" type="ORF">FOKN1_0149</name>
</gene>
<dbReference type="InterPro" id="IPR007630">
    <property type="entry name" value="RNA_pol_sigma70_r4"/>
</dbReference>
<evidence type="ECO:0000256" key="3">
    <source>
        <dbReference type="ARBA" id="ARBA00023125"/>
    </source>
</evidence>
<feature type="domain" description="RNA polymerase sigma-70" evidence="6">
    <location>
        <begin position="191"/>
        <end position="204"/>
    </location>
</feature>
<keyword evidence="4" id="KW-0804">Transcription</keyword>
<dbReference type="InterPro" id="IPR009042">
    <property type="entry name" value="RNA_pol_sigma70_r1_2"/>
</dbReference>
<dbReference type="EMBL" id="AP018052">
    <property type="protein sequence ID" value="BAZ92554.1"/>
    <property type="molecule type" value="Genomic_DNA"/>
</dbReference>
<dbReference type="PROSITE" id="PS00715">
    <property type="entry name" value="SIGMA70_1"/>
    <property type="match status" value="1"/>
</dbReference>
<sequence>MPGTEITTSEAEDSSKTQERARQAAEALIDDYHRQGGCLELAQVERILDRRALDSDECQYVYEYLEEKNIDILLPEDEEDEDDDLDEEEISLYDSTKNIKTSSPILDWLQPVSRAAPLLTPEQEVELGRQIALGRIVQAESDVQSPSVTPHGRLMIVRAEQARVRMMLANLRLVVSIARKYLGGSGLDIDDLIQEGVIGLMSAVEKFDHTLGYRFSTYATWWIRQAITRAIANTGRTVRFPVHIDIKVRRLRRAARWLRHINDGRRPSLFELEQELAWDRATIKAIWDLADTYAVSIYEGEERDDRTSIIESLTSDEPGPDAALEERERSDYLYQLLEGLTPREKEVLALRYGLDTNQEWTLEMIGQKLGVTRERIRQIQNKAIEKLSRSAKREANELDASLSKAITSPESH</sequence>
<proteinExistence type="predicted"/>
<dbReference type="Pfam" id="PF04542">
    <property type="entry name" value="Sigma70_r2"/>
    <property type="match status" value="1"/>
</dbReference>
<dbReference type="Pfam" id="PF04545">
    <property type="entry name" value="Sigma70_r4"/>
    <property type="match status" value="1"/>
</dbReference>
<reference evidence="7 8" key="1">
    <citation type="submission" date="2017-05" db="EMBL/GenBank/DDBJ databases">
        <title>Thiocyanate degradation by Thiohalobacter thiocyanaticus FOKN1.</title>
        <authorList>
            <person name="Oshiki M."/>
            <person name="Fukushima T."/>
            <person name="Kawano S."/>
            <person name="Nakagawa J."/>
        </authorList>
    </citation>
    <scope>NUCLEOTIDE SEQUENCE [LARGE SCALE GENOMIC DNA]</scope>
    <source>
        <strain evidence="7 8">FOKN1</strain>
    </source>
</reference>
<dbReference type="InterPro" id="IPR050239">
    <property type="entry name" value="Sigma-70_RNA_pol_init_factors"/>
</dbReference>
<dbReference type="InterPro" id="IPR013325">
    <property type="entry name" value="RNA_pol_sigma_r2"/>
</dbReference>
<evidence type="ECO:0000256" key="5">
    <source>
        <dbReference type="SAM" id="MobiDB-lite"/>
    </source>
</evidence>
<dbReference type="GO" id="GO:0000428">
    <property type="term" value="C:DNA-directed RNA polymerase complex"/>
    <property type="evidence" value="ECO:0007669"/>
    <property type="project" value="UniProtKB-KW"/>
</dbReference>
<dbReference type="PANTHER" id="PTHR30603:SF47">
    <property type="entry name" value="RNA POLYMERASE SIGMA FACTOR SIGD, CHLOROPLASTIC"/>
    <property type="match status" value="1"/>
</dbReference>
<evidence type="ECO:0000313" key="8">
    <source>
        <dbReference type="Proteomes" id="UP000218765"/>
    </source>
</evidence>
<dbReference type="Gene3D" id="1.10.601.10">
    <property type="entry name" value="RNA Polymerase Primary Sigma Factor"/>
    <property type="match status" value="1"/>
</dbReference>
<feature type="region of interest" description="Disordered" evidence="5">
    <location>
        <begin position="390"/>
        <end position="412"/>
    </location>
</feature>
<dbReference type="Gene3D" id="1.20.140.160">
    <property type="match status" value="1"/>
</dbReference>
<dbReference type="OrthoDB" id="9809557at2"/>
<dbReference type="SUPFAM" id="SSF88659">
    <property type="entry name" value="Sigma3 and sigma4 domains of RNA polymerase sigma factors"/>
    <property type="match status" value="1"/>
</dbReference>
<dbReference type="AlphaFoldDB" id="A0A1Z4VMV6"/>
<dbReference type="PRINTS" id="PR00046">
    <property type="entry name" value="SIGMA70FCT"/>
</dbReference>
<evidence type="ECO:0000256" key="2">
    <source>
        <dbReference type="ARBA" id="ARBA00023082"/>
    </source>
</evidence>
<dbReference type="InterPro" id="IPR014284">
    <property type="entry name" value="RNA_pol_sigma-70_dom"/>
</dbReference>
<protein>
    <submittedName>
        <fullName evidence="7">DNA-directed RNA polymerase, sigma subunit</fullName>
    </submittedName>
</protein>
<organism evidence="7 8">
    <name type="scientific">Thiohalobacter thiocyanaticus</name>
    <dbReference type="NCBI Taxonomy" id="585455"/>
    <lineage>
        <taxon>Bacteria</taxon>
        <taxon>Pseudomonadati</taxon>
        <taxon>Pseudomonadota</taxon>
        <taxon>Gammaproteobacteria</taxon>
        <taxon>Thiohalobacterales</taxon>
        <taxon>Thiohalobacteraceae</taxon>
        <taxon>Thiohalobacter</taxon>
    </lineage>
</organism>
<evidence type="ECO:0000256" key="4">
    <source>
        <dbReference type="ARBA" id="ARBA00023163"/>
    </source>
</evidence>
<dbReference type="Proteomes" id="UP000218765">
    <property type="component" value="Chromosome"/>
</dbReference>
<keyword evidence="3" id="KW-0238">DNA-binding</keyword>
<keyword evidence="1" id="KW-0805">Transcription regulation</keyword>
<name>A0A1Z4VMV6_9GAMM</name>
<accession>A0A1Z4VMV6</accession>
<evidence type="ECO:0000259" key="6">
    <source>
        <dbReference type="PROSITE" id="PS00715"/>
    </source>
</evidence>
<dbReference type="InterPro" id="IPR013324">
    <property type="entry name" value="RNA_pol_sigma_r3/r4-like"/>
</dbReference>
<keyword evidence="8" id="KW-1185">Reference proteome</keyword>
<dbReference type="RefSeq" id="WP_096363757.1">
    <property type="nucleotide sequence ID" value="NZ_AP018052.1"/>
</dbReference>
<dbReference type="GO" id="GO:0016987">
    <property type="term" value="F:sigma factor activity"/>
    <property type="evidence" value="ECO:0007669"/>
    <property type="project" value="UniProtKB-KW"/>
</dbReference>